<comment type="caution">
    <text evidence="3">The sequence shown here is derived from an EMBL/GenBank/DDBJ whole genome shotgun (WGS) entry which is preliminary data.</text>
</comment>
<proteinExistence type="inferred from homology"/>
<sequence>MQNKIFSVKDKKILITGASTGLGRHFSKILVEAGAHVIACARRVNLLQDLKNEAQDKIGKITILPLDILDYNSVDIKLTDLFQGINGIDVLINNAGYSPKVKKPIFETNLDDWDEVFNTNLKALWNLTKITAKDMSTRKIQGSIINISSTVANRTRIGNPMYGISKTAVASLTQKLALEFAQYKIRVNAIAPGFFETDMNRNYILSPQGQETIKRTIPLERIGEYSELNGIIFLLSSNASTYITGECIFIDGGYVVNSVT</sequence>
<dbReference type="GO" id="GO:0030497">
    <property type="term" value="P:fatty acid elongation"/>
    <property type="evidence" value="ECO:0007669"/>
    <property type="project" value="TreeGrafter"/>
</dbReference>
<dbReference type="Proteomes" id="UP000437748">
    <property type="component" value="Unassembled WGS sequence"/>
</dbReference>
<dbReference type="PANTHER" id="PTHR42760">
    <property type="entry name" value="SHORT-CHAIN DEHYDROGENASES/REDUCTASES FAMILY MEMBER"/>
    <property type="match status" value="1"/>
</dbReference>
<dbReference type="Gene3D" id="3.40.50.720">
    <property type="entry name" value="NAD(P)-binding Rossmann-like Domain"/>
    <property type="match status" value="1"/>
</dbReference>
<dbReference type="Pfam" id="PF13561">
    <property type="entry name" value="adh_short_C2"/>
    <property type="match status" value="1"/>
</dbReference>
<dbReference type="RefSeq" id="WP_153418294.1">
    <property type="nucleotide sequence ID" value="NZ_WFLM01000001.1"/>
</dbReference>
<dbReference type="EMBL" id="WFLM01000001">
    <property type="protein sequence ID" value="KAB8040776.1"/>
    <property type="molecule type" value="Genomic_DNA"/>
</dbReference>
<evidence type="ECO:0000313" key="4">
    <source>
        <dbReference type="Proteomes" id="UP000437748"/>
    </source>
</evidence>
<dbReference type="PRINTS" id="PR00080">
    <property type="entry name" value="SDRFAMILY"/>
</dbReference>
<dbReference type="InterPro" id="IPR036291">
    <property type="entry name" value="NAD(P)-bd_dom_sf"/>
</dbReference>
<comment type="similarity">
    <text evidence="1">Belongs to the short-chain dehydrogenases/reductases (SDR) family.</text>
</comment>
<dbReference type="CDD" id="cd05233">
    <property type="entry name" value="SDR_c"/>
    <property type="match status" value="1"/>
</dbReference>
<dbReference type="PROSITE" id="PS00061">
    <property type="entry name" value="ADH_SHORT"/>
    <property type="match status" value="1"/>
</dbReference>
<dbReference type="OrthoDB" id="9803333at2"/>
<dbReference type="InterPro" id="IPR020904">
    <property type="entry name" value="Sc_DH/Rdtase_CS"/>
</dbReference>
<dbReference type="GO" id="GO:0016616">
    <property type="term" value="F:oxidoreductase activity, acting on the CH-OH group of donors, NAD or NADP as acceptor"/>
    <property type="evidence" value="ECO:0007669"/>
    <property type="project" value="TreeGrafter"/>
</dbReference>
<dbReference type="AlphaFoldDB" id="A0A6N6VZM9"/>
<accession>A0A6N6VZM9</accession>
<keyword evidence="2" id="KW-0560">Oxidoreductase</keyword>
<dbReference type="SUPFAM" id="SSF51735">
    <property type="entry name" value="NAD(P)-binding Rossmann-fold domains"/>
    <property type="match status" value="1"/>
</dbReference>
<reference evidence="3 4" key="1">
    <citation type="submission" date="2019-10" db="EMBL/GenBank/DDBJ databases">
        <title>New species of Slilvanegrellaceae.</title>
        <authorList>
            <person name="Pitt A."/>
            <person name="Hahn M.W."/>
        </authorList>
    </citation>
    <scope>NUCLEOTIDE SEQUENCE [LARGE SCALE GENOMIC DNA]</scope>
    <source>
        <strain evidence="3 4">SP-Ram-0.45-NSY-1</strain>
    </source>
</reference>
<keyword evidence="4" id="KW-1185">Reference proteome</keyword>
<name>A0A6N6VZM9_9BACT</name>
<dbReference type="FunFam" id="3.40.50.720:FF:000173">
    <property type="entry name" value="3-oxoacyl-[acyl-carrier protein] reductase"/>
    <property type="match status" value="1"/>
</dbReference>
<dbReference type="PANTHER" id="PTHR42760:SF135">
    <property type="entry name" value="BLL7886 PROTEIN"/>
    <property type="match status" value="1"/>
</dbReference>
<evidence type="ECO:0000256" key="1">
    <source>
        <dbReference type="ARBA" id="ARBA00006484"/>
    </source>
</evidence>
<organism evidence="3 4">
    <name type="scientific">Silvanigrella paludirubra</name>
    <dbReference type="NCBI Taxonomy" id="2499159"/>
    <lineage>
        <taxon>Bacteria</taxon>
        <taxon>Pseudomonadati</taxon>
        <taxon>Bdellovibrionota</taxon>
        <taxon>Oligoflexia</taxon>
        <taxon>Silvanigrellales</taxon>
        <taxon>Silvanigrellaceae</taxon>
        <taxon>Silvanigrella</taxon>
    </lineage>
</organism>
<evidence type="ECO:0000313" key="3">
    <source>
        <dbReference type="EMBL" id="KAB8040776.1"/>
    </source>
</evidence>
<gene>
    <name evidence="3" type="ORF">GCL60_02290</name>
</gene>
<evidence type="ECO:0000256" key="2">
    <source>
        <dbReference type="ARBA" id="ARBA00023002"/>
    </source>
</evidence>
<dbReference type="InterPro" id="IPR002347">
    <property type="entry name" value="SDR_fam"/>
</dbReference>
<protein>
    <submittedName>
        <fullName evidence="3">SDR family oxidoreductase</fullName>
    </submittedName>
</protein>
<dbReference type="PRINTS" id="PR00081">
    <property type="entry name" value="GDHRDH"/>
</dbReference>